<protein>
    <submittedName>
        <fullName evidence="2">Uncharacterized protein</fullName>
    </submittedName>
</protein>
<dbReference type="Gene3D" id="3.30.300.20">
    <property type="match status" value="1"/>
</dbReference>
<dbReference type="PROSITE" id="PS50084">
    <property type="entry name" value="KH_TYPE_1"/>
    <property type="match status" value="1"/>
</dbReference>
<evidence type="ECO:0000256" key="1">
    <source>
        <dbReference type="PROSITE-ProRule" id="PRU00117"/>
    </source>
</evidence>
<dbReference type="SUPFAM" id="SSF54814">
    <property type="entry name" value="Prokaryotic type KH domain (KH-domain type II)"/>
    <property type="match status" value="1"/>
</dbReference>
<sequence>MIDLLTYITKNLTGSKDITVTQAEVEGRQEYTIKAPKEVMGLLIGKEGRTIRAIRNLARARAIVDKILIDVKLEEKS</sequence>
<dbReference type="AlphaFoldDB" id="A0A1G1V7C1"/>
<dbReference type="Pfam" id="PF13083">
    <property type="entry name" value="KH_KhpA-B"/>
    <property type="match status" value="1"/>
</dbReference>
<comment type="caution">
    <text evidence="2">The sequence shown here is derived from an EMBL/GenBank/DDBJ whole genome shotgun (WGS) entry which is preliminary data.</text>
</comment>
<accession>A0A1G1V7C1</accession>
<dbReference type="InterPro" id="IPR009019">
    <property type="entry name" value="KH_sf_prok-type"/>
</dbReference>
<evidence type="ECO:0000313" key="2">
    <source>
        <dbReference type="EMBL" id="OGY11339.1"/>
    </source>
</evidence>
<dbReference type="GO" id="GO:0003723">
    <property type="term" value="F:RNA binding"/>
    <property type="evidence" value="ECO:0007669"/>
    <property type="project" value="UniProtKB-UniRule"/>
</dbReference>
<dbReference type="EMBL" id="MHBZ01000019">
    <property type="protein sequence ID" value="OGY11339.1"/>
    <property type="molecule type" value="Genomic_DNA"/>
</dbReference>
<dbReference type="InterPro" id="IPR015946">
    <property type="entry name" value="KH_dom-like_a/b"/>
</dbReference>
<dbReference type="STRING" id="1797516.A3D26_02430"/>
<dbReference type="Proteomes" id="UP000178319">
    <property type="component" value="Unassembled WGS sequence"/>
</dbReference>
<organism evidence="2 3">
    <name type="scientific">Candidatus Blackburnbacteria bacterium RIFCSPHIGHO2_02_FULL_44_20</name>
    <dbReference type="NCBI Taxonomy" id="1797516"/>
    <lineage>
        <taxon>Bacteria</taxon>
        <taxon>Candidatus Blackburniibacteriota</taxon>
    </lineage>
</organism>
<evidence type="ECO:0000313" key="3">
    <source>
        <dbReference type="Proteomes" id="UP000178319"/>
    </source>
</evidence>
<reference evidence="2 3" key="1">
    <citation type="journal article" date="2016" name="Nat. Commun.">
        <title>Thousands of microbial genomes shed light on interconnected biogeochemical processes in an aquifer system.</title>
        <authorList>
            <person name="Anantharaman K."/>
            <person name="Brown C.T."/>
            <person name="Hug L.A."/>
            <person name="Sharon I."/>
            <person name="Castelle C.J."/>
            <person name="Probst A.J."/>
            <person name="Thomas B.C."/>
            <person name="Singh A."/>
            <person name="Wilkins M.J."/>
            <person name="Karaoz U."/>
            <person name="Brodie E.L."/>
            <person name="Williams K.H."/>
            <person name="Hubbard S.S."/>
            <person name="Banfield J.F."/>
        </authorList>
    </citation>
    <scope>NUCLEOTIDE SEQUENCE [LARGE SCALE GENOMIC DNA]</scope>
</reference>
<keyword evidence="1" id="KW-0694">RNA-binding</keyword>
<name>A0A1G1V7C1_9BACT</name>
<proteinExistence type="predicted"/>
<gene>
    <name evidence="2" type="ORF">A3D26_02430</name>
</gene>